<proteinExistence type="predicted"/>
<evidence type="ECO:0000313" key="3">
    <source>
        <dbReference type="Proteomes" id="UP000054166"/>
    </source>
</evidence>
<dbReference type="InterPro" id="IPR004242">
    <property type="entry name" value="Transposase_21"/>
</dbReference>
<evidence type="ECO:0000313" key="2">
    <source>
        <dbReference type="EMBL" id="KIM73011.1"/>
    </source>
</evidence>
<dbReference type="Pfam" id="PF02992">
    <property type="entry name" value="Transposase_21"/>
    <property type="match status" value="1"/>
</dbReference>
<accession>A0A0C3EZ67</accession>
<organism evidence="2 3">
    <name type="scientific">Piloderma croceum (strain F 1598)</name>
    <dbReference type="NCBI Taxonomy" id="765440"/>
    <lineage>
        <taxon>Eukaryota</taxon>
        <taxon>Fungi</taxon>
        <taxon>Dikarya</taxon>
        <taxon>Basidiomycota</taxon>
        <taxon>Agaricomycotina</taxon>
        <taxon>Agaricomycetes</taxon>
        <taxon>Agaricomycetidae</taxon>
        <taxon>Atheliales</taxon>
        <taxon>Atheliaceae</taxon>
        <taxon>Piloderma</taxon>
    </lineage>
</organism>
<feature type="region of interest" description="Disordered" evidence="1">
    <location>
        <begin position="56"/>
        <end position="206"/>
    </location>
</feature>
<feature type="compositionally biased region" description="Polar residues" evidence="1">
    <location>
        <begin position="100"/>
        <end position="115"/>
    </location>
</feature>
<evidence type="ECO:0000256" key="1">
    <source>
        <dbReference type="SAM" id="MobiDB-lite"/>
    </source>
</evidence>
<dbReference type="AlphaFoldDB" id="A0A0C3EZ67"/>
<protein>
    <submittedName>
        <fullName evidence="2">Uncharacterized protein</fullName>
    </submittedName>
</protein>
<feature type="compositionally biased region" description="Basic and acidic residues" evidence="1">
    <location>
        <begin position="145"/>
        <end position="161"/>
    </location>
</feature>
<keyword evidence="3" id="KW-1185">Reference proteome</keyword>
<dbReference type="EMBL" id="KN833097">
    <property type="protein sequence ID" value="KIM73011.1"/>
    <property type="molecule type" value="Genomic_DNA"/>
</dbReference>
<sequence length="625" mass="70295">MSQRIYYCDCAVRCKRRKQVSRATYFKHAQFRHELPMDLGTFTAQANKAATVENESNIGTPGLHETHGAVGHPKRRRLDGENSSVRGTIEEDEENEVNEIGSSSHDIIDTPQSDDNLPASPVTCENPNRFSTPEHANLNRTGSNDTEHGDDSEQQHDREGNIEPEADLGSLDQINENSDTEQRAALNPIRPASPAANEDETSEIPHVEELRTSLAFIEALKRASLDDGDLDEDLLYRLRHPPQEPLDASDPDLRLSLDLFLSTLNASEDSYRSAAEGIRRRHPDDEILSYEGIRKKVAKMSGVHPIIHHMCINSCVTFTGPYSDLDKCPLCAESRYEKRRIGRKTVNVARREFHTIPIGPLLQAFWRTPEGAQRMRHCSQRTEEILAEIHVNGGRLSAYDDFYHGRDYLDAVQRGDITKDDMVLVFSIDGAQLYQNKASDCWIGIWIIFDQAPDIRYQKKTVLPAFFISGPNKPKIVDSYLLPSLSHVRALQTEGLMIWDALEDRVFKSHIFLGLATADGPGMTYLNGLVGHHGAYGCRLYCAMKGRHKPGGGHYYPVLLRPDNYEVEGCNHPDIDIQHIRPGSSVEYQQNLAFVMASPNNTRYKERRKDTGISKPSLFSGLLAN</sequence>
<dbReference type="STRING" id="765440.A0A0C3EZ67"/>
<dbReference type="Proteomes" id="UP000054166">
    <property type="component" value="Unassembled WGS sequence"/>
</dbReference>
<gene>
    <name evidence="2" type="ORF">PILCRDRAFT_93244</name>
</gene>
<dbReference type="InParanoid" id="A0A0C3EZ67"/>
<dbReference type="OrthoDB" id="3261594at2759"/>
<reference evidence="2 3" key="1">
    <citation type="submission" date="2014-04" db="EMBL/GenBank/DDBJ databases">
        <authorList>
            <consortium name="DOE Joint Genome Institute"/>
            <person name="Kuo A."/>
            <person name="Tarkka M."/>
            <person name="Buscot F."/>
            <person name="Kohler A."/>
            <person name="Nagy L.G."/>
            <person name="Floudas D."/>
            <person name="Copeland A."/>
            <person name="Barry K.W."/>
            <person name="Cichocki N."/>
            <person name="Veneault-Fourrey C."/>
            <person name="LaButti K."/>
            <person name="Lindquist E.A."/>
            <person name="Lipzen A."/>
            <person name="Lundell T."/>
            <person name="Morin E."/>
            <person name="Murat C."/>
            <person name="Sun H."/>
            <person name="Tunlid A."/>
            <person name="Henrissat B."/>
            <person name="Grigoriev I.V."/>
            <person name="Hibbett D.S."/>
            <person name="Martin F."/>
            <person name="Nordberg H.P."/>
            <person name="Cantor M.N."/>
            <person name="Hua S.X."/>
        </authorList>
    </citation>
    <scope>NUCLEOTIDE SEQUENCE [LARGE SCALE GENOMIC DNA]</scope>
    <source>
        <strain evidence="2 3">F 1598</strain>
    </source>
</reference>
<dbReference type="HOGENOM" id="CLU_007337_5_2_1"/>
<reference evidence="3" key="2">
    <citation type="submission" date="2015-01" db="EMBL/GenBank/DDBJ databases">
        <title>Evolutionary Origins and Diversification of the Mycorrhizal Mutualists.</title>
        <authorList>
            <consortium name="DOE Joint Genome Institute"/>
            <consortium name="Mycorrhizal Genomics Consortium"/>
            <person name="Kohler A."/>
            <person name="Kuo A."/>
            <person name="Nagy L.G."/>
            <person name="Floudas D."/>
            <person name="Copeland A."/>
            <person name="Barry K.W."/>
            <person name="Cichocki N."/>
            <person name="Veneault-Fourrey C."/>
            <person name="LaButti K."/>
            <person name="Lindquist E.A."/>
            <person name="Lipzen A."/>
            <person name="Lundell T."/>
            <person name="Morin E."/>
            <person name="Murat C."/>
            <person name="Riley R."/>
            <person name="Ohm R."/>
            <person name="Sun H."/>
            <person name="Tunlid A."/>
            <person name="Henrissat B."/>
            <person name="Grigoriev I.V."/>
            <person name="Hibbett D.S."/>
            <person name="Martin F."/>
        </authorList>
    </citation>
    <scope>NUCLEOTIDE SEQUENCE [LARGE SCALE GENOMIC DNA]</scope>
    <source>
        <strain evidence="3">F 1598</strain>
    </source>
</reference>
<name>A0A0C3EZ67_PILCF</name>